<accession>A0A4Y2TSI9</accession>
<comment type="caution">
    <text evidence="2">The sequence shown here is derived from an EMBL/GenBank/DDBJ whole genome shotgun (WGS) entry which is preliminary data.</text>
</comment>
<organism evidence="2 3">
    <name type="scientific">Araneus ventricosus</name>
    <name type="common">Orbweaver spider</name>
    <name type="synonym">Epeira ventricosa</name>
    <dbReference type="NCBI Taxonomy" id="182803"/>
    <lineage>
        <taxon>Eukaryota</taxon>
        <taxon>Metazoa</taxon>
        <taxon>Ecdysozoa</taxon>
        <taxon>Arthropoda</taxon>
        <taxon>Chelicerata</taxon>
        <taxon>Arachnida</taxon>
        <taxon>Araneae</taxon>
        <taxon>Araneomorphae</taxon>
        <taxon>Entelegynae</taxon>
        <taxon>Araneoidea</taxon>
        <taxon>Araneidae</taxon>
        <taxon>Araneus</taxon>
    </lineage>
</organism>
<protein>
    <submittedName>
        <fullName evidence="2">Uncharacterized protein</fullName>
    </submittedName>
</protein>
<proteinExistence type="predicted"/>
<evidence type="ECO:0000313" key="3">
    <source>
        <dbReference type="Proteomes" id="UP000499080"/>
    </source>
</evidence>
<reference evidence="2 3" key="1">
    <citation type="journal article" date="2019" name="Sci. Rep.">
        <title>Orb-weaving spider Araneus ventricosus genome elucidates the spidroin gene catalogue.</title>
        <authorList>
            <person name="Kono N."/>
            <person name="Nakamura H."/>
            <person name="Ohtoshi R."/>
            <person name="Moran D.A.P."/>
            <person name="Shinohara A."/>
            <person name="Yoshida Y."/>
            <person name="Fujiwara M."/>
            <person name="Mori M."/>
            <person name="Tomita M."/>
            <person name="Arakawa K."/>
        </authorList>
    </citation>
    <scope>NUCLEOTIDE SEQUENCE [LARGE SCALE GENOMIC DNA]</scope>
</reference>
<gene>
    <name evidence="2" type="ORF">AVEN_230398_1</name>
</gene>
<dbReference type="AlphaFoldDB" id="A0A4Y2TSI9"/>
<name>A0A4Y2TSI9_ARAVE</name>
<evidence type="ECO:0000256" key="1">
    <source>
        <dbReference type="SAM" id="MobiDB-lite"/>
    </source>
</evidence>
<feature type="region of interest" description="Disordered" evidence="1">
    <location>
        <begin position="37"/>
        <end position="57"/>
    </location>
</feature>
<sequence>MVAKLNASAVRPEILPCPLLETVWKRRCSSNCSNQTDEAESEALKVEPGQNSADATSEIPLPEIVSDSPAFGDKIIATCTKVVEKYCS</sequence>
<keyword evidence="3" id="KW-1185">Reference proteome</keyword>
<dbReference type="Proteomes" id="UP000499080">
    <property type="component" value="Unassembled WGS sequence"/>
</dbReference>
<dbReference type="EMBL" id="BGPR01029965">
    <property type="protein sequence ID" value="GBO02116.1"/>
    <property type="molecule type" value="Genomic_DNA"/>
</dbReference>
<evidence type="ECO:0000313" key="2">
    <source>
        <dbReference type="EMBL" id="GBO02116.1"/>
    </source>
</evidence>